<evidence type="ECO:0000313" key="1">
    <source>
        <dbReference type="EMBL" id="HCY82099.1"/>
    </source>
</evidence>
<proteinExistence type="predicted"/>
<comment type="caution">
    <text evidence="1">The sequence shown here is derived from an EMBL/GenBank/DDBJ whole genome shotgun (WGS) entry which is preliminary data.</text>
</comment>
<dbReference type="Proteomes" id="UP000263268">
    <property type="component" value="Unassembled WGS sequence"/>
</dbReference>
<evidence type="ECO:0000313" key="2">
    <source>
        <dbReference type="Proteomes" id="UP000263268"/>
    </source>
</evidence>
<name>A0A3D6BV82_9FLAO</name>
<gene>
    <name evidence="1" type="ORF">DHV22_11110</name>
</gene>
<sequence length="36" mass="3903">MVLIAMLSFSCSTDSLDETAENTTTNIVVPETKVIE</sequence>
<reference evidence="1 2" key="1">
    <citation type="journal article" date="2018" name="Nat. Biotechnol.">
        <title>A standardized bacterial taxonomy based on genome phylogeny substantially revises the tree of life.</title>
        <authorList>
            <person name="Parks D.H."/>
            <person name="Chuvochina M."/>
            <person name="Waite D.W."/>
            <person name="Rinke C."/>
            <person name="Skarshewski A."/>
            <person name="Chaumeil P.A."/>
            <person name="Hugenholtz P."/>
        </authorList>
    </citation>
    <scope>NUCLEOTIDE SEQUENCE [LARGE SCALE GENOMIC DNA]</scope>
    <source>
        <strain evidence="1">UBA10227</strain>
    </source>
</reference>
<protein>
    <submittedName>
        <fullName evidence="1">CAP domain-containing protein</fullName>
    </submittedName>
</protein>
<feature type="non-terminal residue" evidence="1">
    <location>
        <position position="36"/>
    </location>
</feature>
<dbReference type="EMBL" id="DPRK01000180">
    <property type="protein sequence ID" value="HCY82099.1"/>
    <property type="molecule type" value="Genomic_DNA"/>
</dbReference>
<organism evidence="1 2">
    <name type="scientific">Xanthomarina gelatinilytica</name>
    <dbReference type="NCBI Taxonomy" id="1137281"/>
    <lineage>
        <taxon>Bacteria</taxon>
        <taxon>Pseudomonadati</taxon>
        <taxon>Bacteroidota</taxon>
        <taxon>Flavobacteriia</taxon>
        <taxon>Flavobacteriales</taxon>
        <taxon>Flavobacteriaceae</taxon>
        <taxon>Xanthomarina</taxon>
    </lineage>
</organism>
<accession>A0A3D6BV82</accession>
<dbReference type="AlphaFoldDB" id="A0A3D6BV82"/>